<feature type="region of interest" description="Disordered" evidence="1">
    <location>
        <begin position="451"/>
        <end position="484"/>
    </location>
</feature>
<proteinExistence type="predicted"/>
<dbReference type="SUPFAM" id="SSF56219">
    <property type="entry name" value="DNase I-like"/>
    <property type="match status" value="1"/>
</dbReference>
<feature type="region of interest" description="Disordered" evidence="1">
    <location>
        <begin position="1"/>
        <end position="61"/>
    </location>
</feature>
<dbReference type="SUPFAM" id="SSF53098">
    <property type="entry name" value="Ribonuclease H-like"/>
    <property type="match status" value="1"/>
</dbReference>
<dbReference type="GO" id="GO:0003676">
    <property type="term" value="F:nucleic acid binding"/>
    <property type="evidence" value="ECO:0007669"/>
    <property type="project" value="InterPro"/>
</dbReference>
<dbReference type="InterPro" id="IPR012337">
    <property type="entry name" value="RNaseH-like_sf"/>
</dbReference>
<gene>
    <name evidence="4" type="ORF">V1264_016517</name>
</gene>
<dbReference type="PROSITE" id="PS50879">
    <property type="entry name" value="RNASE_H_1"/>
    <property type="match status" value="1"/>
</dbReference>
<protein>
    <submittedName>
        <fullName evidence="4">Uncharacterized protein</fullName>
    </submittedName>
</protein>
<keyword evidence="5" id="KW-1185">Reference proteome</keyword>
<dbReference type="AlphaFoldDB" id="A0AAN9BPF6"/>
<dbReference type="PROSITE" id="PS50878">
    <property type="entry name" value="RT_POL"/>
    <property type="match status" value="1"/>
</dbReference>
<evidence type="ECO:0000259" key="2">
    <source>
        <dbReference type="PROSITE" id="PS50878"/>
    </source>
</evidence>
<dbReference type="InterPro" id="IPR005135">
    <property type="entry name" value="Endo/exonuclease/phosphatase"/>
</dbReference>
<feature type="domain" description="Reverse transcriptase" evidence="2">
    <location>
        <begin position="533"/>
        <end position="803"/>
    </location>
</feature>
<dbReference type="InterPro" id="IPR036397">
    <property type="entry name" value="RNaseH_sf"/>
</dbReference>
<dbReference type="EMBL" id="JBAMIC010000004">
    <property type="protein sequence ID" value="KAK7108855.1"/>
    <property type="molecule type" value="Genomic_DNA"/>
</dbReference>
<dbReference type="InterPro" id="IPR036691">
    <property type="entry name" value="Endo/exonu/phosph_ase_sf"/>
</dbReference>
<reference evidence="4 5" key="1">
    <citation type="submission" date="2024-02" db="EMBL/GenBank/DDBJ databases">
        <title>Chromosome-scale genome assembly of the rough periwinkle Littorina saxatilis.</title>
        <authorList>
            <person name="De Jode A."/>
            <person name="Faria R."/>
            <person name="Formenti G."/>
            <person name="Sims Y."/>
            <person name="Smith T.P."/>
            <person name="Tracey A."/>
            <person name="Wood J.M.D."/>
            <person name="Zagrodzka Z.B."/>
            <person name="Johannesson K."/>
            <person name="Butlin R.K."/>
            <person name="Leder E.H."/>
        </authorList>
    </citation>
    <scope>NUCLEOTIDE SEQUENCE [LARGE SCALE GENOMIC DNA]</scope>
    <source>
        <strain evidence="4">Snail1</strain>
        <tissue evidence="4">Muscle</tissue>
    </source>
</reference>
<organism evidence="4 5">
    <name type="scientific">Littorina saxatilis</name>
    <dbReference type="NCBI Taxonomy" id="31220"/>
    <lineage>
        <taxon>Eukaryota</taxon>
        <taxon>Metazoa</taxon>
        <taxon>Spiralia</taxon>
        <taxon>Lophotrochozoa</taxon>
        <taxon>Mollusca</taxon>
        <taxon>Gastropoda</taxon>
        <taxon>Caenogastropoda</taxon>
        <taxon>Littorinimorpha</taxon>
        <taxon>Littorinoidea</taxon>
        <taxon>Littorinidae</taxon>
        <taxon>Littorina</taxon>
    </lineage>
</organism>
<dbReference type="Gene3D" id="3.30.420.10">
    <property type="entry name" value="Ribonuclease H-like superfamily/Ribonuclease H"/>
    <property type="match status" value="1"/>
</dbReference>
<evidence type="ECO:0000313" key="5">
    <source>
        <dbReference type="Proteomes" id="UP001374579"/>
    </source>
</evidence>
<accession>A0AAN9BPF6</accession>
<dbReference type="CDD" id="cd01650">
    <property type="entry name" value="RT_nLTR_like"/>
    <property type="match status" value="1"/>
</dbReference>
<dbReference type="SUPFAM" id="SSF56672">
    <property type="entry name" value="DNA/RNA polymerases"/>
    <property type="match status" value="1"/>
</dbReference>
<dbReference type="InterPro" id="IPR002156">
    <property type="entry name" value="RNaseH_domain"/>
</dbReference>
<evidence type="ECO:0000313" key="4">
    <source>
        <dbReference type="EMBL" id="KAK7108855.1"/>
    </source>
</evidence>
<feature type="domain" description="RNase H type-1" evidence="3">
    <location>
        <begin position="1016"/>
        <end position="1146"/>
    </location>
</feature>
<dbReference type="Proteomes" id="UP001374579">
    <property type="component" value="Unassembled WGS sequence"/>
</dbReference>
<feature type="compositionally biased region" description="Basic and acidic residues" evidence="1">
    <location>
        <begin position="462"/>
        <end position="476"/>
    </location>
</feature>
<dbReference type="PANTHER" id="PTHR36688:SF2">
    <property type="entry name" value="ENDONUCLEASE_EXONUCLEASE_PHOSPHATASE DOMAIN-CONTAINING PROTEIN"/>
    <property type="match status" value="1"/>
</dbReference>
<dbReference type="InterPro" id="IPR043502">
    <property type="entry name" value="DNA/RNA_pol_sf"/>
</dbReference>
<dbReference type="Pfam" id="PF00075">
    <property type="entry name" value="RNase_H"/>
    <property type="match status" value="1"/>
</dbReference>
<dbReference type="Pfam" id="PF14529">
    <property type="entry name" value="Exo_endo_phos_2"/>
    <property type="match status" value="1"/>
</dbReference>
<comment type="caution">
    <text evidence="4">The sequence shown here is derived from an EMBL/GenBank/DDBJ whole genome shotgun (WGS) entry which is preliminary data.</text>
</comment>
<dbReference type="PANTHER" id="PTHR36688">
    <property type="entry name" value="ENDO/EXONUCLEASE/PHOSPHATASE DOMAIN-CONTAINING PROTEIN"/>
    <property type="match status" value="1"/>
</dbReference>
<dbReference type="GO" id="GO:0006259">
    <property type="term" value="P:DNA metabolic process"/>
    <property type="evidence" value="ECO:0007669"/>
    <property type="project" value="UniProtKB-ARBA"/>
</dbReference>
<name>A0AAN9BPF6_9CAEN</name>
<dbReference type="Gene3D" id="3.60.10.10">
    <property type="entry name" value="Endonuclease/exonuclease/phosphatase"/>
    <property type="match status" value="1"/>
</dbReference>
<dbReference type="InterPro" id="IPR052560">
    <property type="entry name" value="RdDP_mobile_element"/>
</dbReference>
<dbReference type="GO" id="GO:0004523">
    <property type="term" value="F:RNA-DNA hybrid ribonuclease activity"/>
    <property type="evidence" value="ECO:0007669"/>
    <property type="project" value="InterPro"/>
</dbReference>
<feature type="compositionally biased region" description="Polar residues" evidence="1">
    <location>
        <begin position="27"/>
        <end position="42"/>
    </location>
</feature>
<dbReference type="Pfam" id="PF00078">
    <property type="entry name" value="RVT_1"/>
    <property type="match status" value="1"/>
</dbReference>
<evidence type="ECO:0000259" key="3">
    <source>
        <dbReference type="PROSITE" id="PS50879"/>
    </source>
</evidence>
<sequence length="1270" mass="144239">MSTVRNARDGARPVKSRQAGAAPGSMPQRSPTSATGGPSQLSRGARGQRGKATGRNIKRQQPLIAMQWNAEGVFNKKTELEHTLFDKKVSVCCIQETHLQSNKAFKIRGYQTFRSDRENRHKGGILTLVRNNISACQTEVFMEGAEYQKLRIKSGSVEMNILNYYCPSDRPLSLDTIPTDDSHFLVLGDFNSHSQSWGYDHMDRRGEEVENWQDDHQLQLVNKPHDSHTFYSRRWKSTSTPDLAFCTEDLHGSMQREVGEQLGGSDHRPIYHTIDKHCMRMQPLHARWNYKKANWALFRHRTCELTRSVRVEGRAIDTVTKEFNSCVLQAARETIPRGARREYKPYWSNLLQELQDDLEAARKNAEEIPSQENHNCLQKAKARFLKEKLQAIRRSWREKTASLNLEKDGEKLWKLTKQLSDEEVRGANITIEDRGEILTGKQAADHFANSYASESHLNVGAEKQREARKEQRERRNNKASPEAMEAPFTHQELRQALRKLKNKKSPGPDGISNEMLNHLGSAAVGKLLDIFNLSWKEGQVPQVWKEATIIPIHKKGKDKKKAPSYRPISLTSCVVKTMERMVNQRLLWYLEKEDILAPEQAGFRQFQSTEDQATYLSQEIEDAFQNQKMVFAAWIDLQKAFDRVWTDGLLVKTQRCGVSGKMLSWIRSFLHNRRSRVTVSSRLSRRVLIRHGVPQGGVISPTLFLIFINDLLPELPKGVKAALYADDLVMWCTEEHSTTATYRLQLAADKLAAWADDWCVKINLEKSTTTLFTLSPKQKPGVIKLGDTPLRNDDEPTYLGVTFDKRLTWKPQIQKAENKARRKLAIMRKLAGTNWGASEKTLKTLYEGTVRPQLEYGAPAWSSACKSNLQALDKVQNQALRILTGAMRSTPIKTMESLTGVQPLITRRDTKTLIQEEKYKSLPKHPMNSRMEKPIRNRLKRSSFVHQSRSLKRQYLPHLPESTLPLDATGTCPTPWEANQRVLEINTTVKSVTSRDMSDTSKKALTLAMIADHYPEEAWIHAYTDGSATDAVRDGGAGVLVRYPEGEAQTASIPTGLHCTNYSAEVQALRTAATIVDGSDHECPQVVFLTDAMSALQALSANKETELNNALQQVAQNRRVVLQWVPAHCDIAGNEAADKLAKKGASKEQFTSQLQYKEKKTIIKNKRKTRAEKDDYHLLQREEQVVLLRLRTGHNRLNHHMATKLKLVPSPLCPCGKNQTAEHILQACPYHSALRDTTWPEETALQKKLYGPREDLERTARFALQSGLTI</sequence>
<feature type="compositionally biased region" description="Basic and acidic residues" evidence="1">
    <location>
        <begin position="1"/>
        <end position="12"/>
    </location>
</feature>
<evidence type="ECO:0000256" key="1">
    <source>
        <dbReference type="SAM" id="MobiDB-lite"/>
    </source>
</evidence>
<dbReference type="CDD" id="cd09276">
    <property type="entry name" value="Rnase_HI_RT_non_LTR"/>
    <property type="match status" value="1"/>
</dbReference>
<dbReference type="InterPro" id="IPR000477">
    <property type="entry name" value="RT_dom"/>
</dbReference>